<dbReference type="HOGENOM" id="CLU_2148186_0_0_1"/>
<feature type="domain" description="Sdz-33 F-box" evidence="1">
    <location>
        <begin position="14"/>
        <end position="42"/>
    </location>
</feature>
<gene>
    <name evidence="2" type="ORF">CRE_23087</name>
</gene>
<protein>
    <recommendedName>
        <fullName evidence="1">Sdz-33 F-box domain-containing protein</fullName>
    </recommendedName>
</protein>
<accession>E3N9F1</accession>
<dbReference type="PANTHER" id="PTHR22899:SF0">
    <property type="entry name" value="F-BOX ASSOCIATED DOMAIN-CONTAINING PROTEIN-RELATED"/>
    <property type="match status" value="1"/>
</dbReference>
<dbReference type="Proteomes" id="UP000008281">
    <property type="component" value="Unassembled WGS sequence"/>
</dbReference>
<dbReference type="AlphaFoldDB" id="E3N9F1"/>
<dbReference type="Pfam" id="PF07735">
    <property type="entry name" value="FBA_2"/>
    <property type="match status" value="1"/>
</dbReference>
<sequence>MPGSRKSEFHATLIFTHSISQKQFNQFVKHWIRGSNPRLQHMILSIDIIDFACGEVYLNGIRWTVMKEEAKQKFREKYRLSFVNMIQIKRKDGTTSVIATEESENIHFIVLD</sequence>
<dbReference type="InterPro" id="IPR012885">
    <property type="entry name" value="F-box_Sdz-33"/>
</dbReference>
<dbReference type="PANTHER" id="PTHR22899">
    <property type="entry name" value="CYCLIN-RELATED F-BOX FAMILY"/>
    <property type="match status" value="1"/>
</dbReference>
<evidence type="ECO:0000313" key="3">
    <source>
        <dbReference type="Proteomes" id="UP000008281"/>
    </source>
</evidence>
<keyword evidence="3" id="KW-1185">Reference proteome</keyword>
<reference evidence="2" key="1">
    <citation type="submission" date="2007-07" db="EMBL/GenBank/DDBJ databases">
        <title>PCAP assembly of the Caenorhabditis remanei genome.</title>
        <authorList>
            <consortium name="The Caenorhabditis remanei Sequencing Consortium"/>
            <person name="Wilson R.K."/>
        </authorList>
    </citation>
    <scope>NUCLEOTIDE SEQUENCE [LARGE SCALE GENOMIC DNA]</scope>
    <source>
        <strain evidence="2">PB4641</strain>
    </source>
</reference>
<dbReference type="OrthoDB" id="5842403at2759"/>
<name>E3N9F1_CAERE</name>
<dbReference type="InParanoid" id="E3N9F1"/>
<proteinExistence type="predicted"/>
<evidence type="ECO:0000313" key="2">
    <source>
        <dbReference type="EMBL" id="EFO90253.1"/>
    </source>
</evidence>
<dbReference type="EMBL" id="DS268565">
    <property type="protein sequence ID" value="EFO90253.1"/>
    <property type="molecule type" value="Genomic_DNA"/>
</dbReference>
<evidence type="ECO:0000259" key="1">
    <source>
        <dbReference type="Pfam" id="PF07735"/>
    </source>
</evidence>
<dbReference type="InterPro" id="IPR053222">
    <property type="entry name" value="Zygotic_Embryogenesis-Asso"/>
</dbReference>
<organism evidence="3">
    <name type="scientific">Caenorhabditis remanei</name>
    <name type="common">Caenorhabditis vulgaris</name>
    <dbReference type="NCBI Taxonomy" id="31234"/>
    <lineage>
        <taxon>Eukaryota</taxon>
        <taxon>Metazoa</taxon>
        <taxon>Ecdysozoa</taxon>
        <taxon>Nematoda</taxon>
        <taxon>Chromadorea</taxon>
        <taxon>Rhabditida</taxon>
        <taxon>Rhabditina</taxon>
        <taxon>Rhabditomorpha</taxon>
        <taxon>Rhabditoidea</taxon>
        <taxon>Rhabditidae</taxon>
        <taxon>Peloderinae</taxon>
        <taxon>Caenorhabditis</taxon>
    </lineage>
</organism>